<organism evidence="3 4">
    <name type="scientific">Allomeiothermus silvanus (strain ATCC 700542 / DSM 9946 / NBRC 106475 / NCIMB 13440 / VI-R2)</name>
    <name type="common">Thermus silvanus</name>
    <dbReference type="NCBI Taxonomy" id="526227"/>
    <lineage>
        <taxon>Bacteria</taxon>
        <taxon>Thermotogati</taxon>
        <taxon>Deinococcota</taxon>
        <taxon>Deinococci</taxon>
        <taxon>Thermales</taxon>
        <taxon>Thermaceae</taxon>
        <taxon>Allomeiothermus</taxon>
    </lineage>
</organism>
<dbReference type="Pfam" id="PF13579">
    <property type="entry name" value="Glyco_trans_4_4"/>
    <property type="match status" value="1"/>
</dbReference>
<dbReference type="InterPro" id="IPR028098">
    <property type="entry name" value="Glyco_trans_4-like_N"/>
</dbReference>
<dbReference type="PANTHER" id="PTHR12526:SF636">
    <property type="entry name" value="BLL3647 PROTEIN"/>
    <property type="match status" value="1"/>
</dbReference>
<feature type="domain" description="Glycosyltransferase subfamily 4-like N-terminal" evidence="2">
    <location>
        <begin position="12"/>
        <end position="176"/>
    </location>
</feature>
<dbReference type="STRING" id="526227.Mesil_2739"/>
<dbReference type="SUPFAM" id="SSF53756">
    <property type="entry name" value="UDP-Glycosyltransferase/glycogen phosphorylase"/>
    <property type="match status" value="1"/>
</dbReference>
<evidence type="ECO:0000313" key="3">
    <source>
        <dbReference type="EMBL" id="ADH64585.1"/>
    </source>
</evidence>
<evidence type="ECO:0000259" key="1">
    <source>
        <dbReference type="Pfam" id="PF00534"/>
    </source>
</evidence>
<dbReference type="InterPro" id="IPR001296">
    <property type="entry name" value="Glyco_trans_1"/>
</dbReference>
<evidence type="ECO:0000313" key="4">
    <source>
        <dbReference type="Proteomes" id="UP000001916"/>
    </source>
</evidence>
<dbReference type="Pfam" id="PF00534">
    <property type="entry name" value="Glycos_transf_1"/>
    <property type="match status" value="1"/>
</dbReference>
<dbReference type="Gene3D" id="3.40.50.2000">
    <property type="entry name" value="Glycogen Phosphorylase B"/>
    <property type="match status" value="2"/>
</dbReference>
<proteinExistence type="predicted"/>
<dbReference type="OrthoDB" id="9814612at2"/>
<reference evidence="3 4" key="1">
    <citation type="journal article" date="2010" name="Stand. Genomic Sci.">
        <title>Complete genome sequence of Meiothermus silvanus type strain (VI-R2).</title>
        <authorList>
            <person name="Sikorski J."/>
            <person name="Tindall B.J."/>
            <person name="Lowry S."/>
            <person name="Lucas S."/>
            <person name="Nolan M."/>
            <person name="Copeland A."/>
            <person name="Glavina Del Rio T."/>
            <person name="Tice H."/>
            <person name="Cheng J.F."/>
            <person name="Han C."/>
            <person name="Pitluck S."/>
            <person name="Liolios K."/>
            <person name="Ivanova N."/>
            <person name="Mavromatis K."/>
            <person name="Mikhailova N."/>
            <person name="Pati A."/>
            <person name="Goodwin L."/>
            <person name="Chen A."/>
            <person name="Palaniappan K."/>
            <person name="Land M."/>
            <person name="Hauser L."/>
            <person name="Chang Y.J."/>
            <person name="Jeffries C.D."/>
            <person name="Rohde M."/>
            <person name="Goker M."/>
            <person name="Woyke T."/>
            <person name="Bristow J."/>
            <person name="Eisen J.A."/>
            <person name="Markowitz V."/>
            <person name="Hugenholtz P."/>
            <person name="Kyrpides N.C."/>
            <person name="Klenk H.P."/>
            <person name="Lapidus A."/>
        </authorList>
    </citation>
    <scope>NUCLEOTIDE SEQUENCE [LARGE SCALE GENOMIC DNA]</scope>
    <source>
        <strain evidence="4">ATCC 700542 / DSM 9946 / VI-R2</strain>
    </source>
</reference>
<dbReference type="EMBL" id="CP002042">
    <property type="protein sequence ID" value="ADH64585.1"/>
    <property type="molecule type" value="Genomic_DNA"/>
</dbReference>
<dbReference type="PANTHER" id="PTHR12526">
    <property type="entry name" value="GLYCOSYLTRANSFERASE"/>
    <property type="match status" value="1"/>
</dbReference>
<dbReference type="eggNOG" id="COG0438">
    <property type="taxonomic scope" value="Bacteria"/>
</dbReference>
<evidence type="ECO:0000259" key="2">
    <source>
        <dbReference type="Pfam" id="PF13579"/>
    </source>
</evidence>
<sequence>MRVLHILEATGGGTARHVVDLCVGLAGQGVEVHLAYSPLRMDRILEGGLPLLRQSGVRLLELPLRRAPHPGDLKALLALRKYLKQAGLFDLVHGHSSKAGGLARLLRLLGSAKAVYTPHAFITLSPEINDAARWVYGLVERGLSPLTSTLIAVSEDEAREAIRLGYPREKVRIIPNAIGLRTSQGEAREEVRGRLGLGHNDLAVGFVGRFVSQKAPLILLDAFAKVAPKNPQARLVMVGDGPLGNTLKQRARELALEDRVIWPGFMDGRQTMRAFDIFALSSVYEGFPYVLLEAMAEGLPLVATRVGGTELAIREGENGFVVPIGDIQGFAQSLDLLLSDTALRRRMGENSRIRVQQFTVDKMVEATLALYKELLQE</sequence>
<keyword evidence="4" id="KW-1185">Reference proteome</keyword>
<dbReference type="KEGG" id="msv:Mesil_2739"/>
<keyword evidence="3" id="KW-0808">Transferase</keyword>
<dbReference type="AlphaFoldDB" id="D7BC88"/>
<dbReference type="CAZy" id="GT4">
    <property type="family name" value="Glycosyltransferase Family 4"/>
</dbReference>
<feature type="domain" description="Glycosyl transferase family 1" evidence="1">
    <location>
        <begin position="188"/>
        <end position="352"/>
    </location>
</feature>
<dbReference type="Proteomes" id="UP000001916">
    <property type="component" value="Chromosome"/>
</dbReference>
<name>D7BC88_ALLS1</name>
<gene>
    <name evidence="3" type="ordered locus">Mesil_2739</name>
</gene>
<accession>D7BC88</accession>
<dbReference type="RefSeq" id="WP_013159120.1">
    <property type="nucleotide sequence ID" value="NC_014212.1"/>
</dbReference>
<dbReference type="HOGENOM" id="CLU_009583_0_3_0"/>
<protein>
    <submittedName>
        <fullName evidence="3">Glycosyl transferase group 1</fullName>
    </submittedName>
</protein>
<dbReference type="GO" id="GO:0016757">
    <property type="term" value="F:glycosyltransferase activity"/>
    <property type="evidence" value="ECO:0007669"/>
    <property type="project" value="InterPro"/>
</dbReference>